<dbReference type="EMBL" id="JAUQYP010000001">
    <property type="protein sequence ID" value="MDO8107267.1"/>
    <property type="molecule type" value="Genomic_DNA"/>
</dbReference>
<gene>
    <name evidence="2" type="ORF">Q6348_08670</name>
</gene>
<dbReference type="InterPro" id="IPR017853">
    <property type="entry name" value="GH"/>
</dbReference>
<dbReference type="RefSeq" id="WP_304600898.1">
    <property type="nucleotide sequence ID" value="NZ_JAUQYO010000001.1"/>
</dbReference>
<name>A0ABT9D8P6_9CELL</name>
<organism evidence="2 3">
    <name type="scientific">Actinotalea lenta</name>
    <dbReference type="NCBI Taxonomy" id="3064654"/>
    <lineage>
        <taxon>Bacteria</taxon>
        <taxon>Bacillati</taxon>
        <taxon>Actinomycetota</taxon>
        <taxon>Actinomycetes</taxon>
        <taxon>Micrococcales</taxon>
        <taxon>Cellulomonadaceae</taxon>
        <taxon>Actinotalea</taxon>
    </lineage>
</organism>
<reference evidence="2 3" key="1">
    <citation type="submission" date="2023-07" db="EMBL/GenBank/DDBJ databases">
        <title>Description of novel actinomycetes strains, isolated from tidal flat sediment.</title>
        <authorList>
            <person name="Lu C."/>
        </authorList>
    </citation>
    <scope>NUCLEOTIDE SEQUENCE [LARGE SCALE GENOMIC DNA]</scope>
    <source>
        <strain evidence="2 3">SYSU T00b441</strain>
    </source>
</reference>
<dbReference type="Gene3D" id="3.20.20.80">
    <property type="entry name" value="Glycosidases"/>
    <property type="match status" value="1"/>
</dbReference>
<feature type="region of interest" description="Disordered" evidence="1">
    <location>
        <begin position="240"/>
        <end position="259"/>
    </location>
</feature>
<proteinExistence type="predicted"/>
<sequence>MAETAVTTTPRALPPGAFHAMTWGWTGVRGTWTSPAAKASMDAMTTVHPTWVVLAYAALQDTAQSTQIHWQDAPALTDDDVRSAVAQARSLGLKVCLKPTVNVADGTWRAHIGFFDRDVPGEPTWDEWFDSYDRYILHHARLAEELGAEMFAIGCELVRADAQEGRWRRLAARVREAYSGPITYNCDKYQEDRLTWWDAVDVISSSGYYPTGTWDQNLARIRAVAEQHAQEFVFLEAGCPSRDTSPQRPNDWSLPGTPDEQAQADYLEEMFTALAREPWVRGVALWDWPPELYPPSQAATNGDYCVYGKVGAAVVARHFADAGASTAV</sequence>
<evidence type="ECO:0000313" key="3">
    <source>
        <dbReference type="Proteomes" id="UP001232536"/>
    </source>
</evidence>
<evidence type="ECO:0000256" key="1">
    <source>
        <dbReference type="SAM" id="MobiDB-lite"/>
    </source>
</evidence>
<dbReference type="Proteomes" id="UP001232536">
    <property type="component" value="Unassembled WGS sequence"/>
</dbReference>
<keyword evidence="3" id="KW-1185">Reference proteome</keyword>
<dbReference type="InterPro" id="IPR055151">
    <property type="entry name" value="GH113"/>
</dbReference>
<dbReference type="SUPFAM" id="SSF51445">
    <property type="entry name" value="(Trans)glycosidases"/>
    <property type="match status" value="1"/>
</dbReference>
<evidence type="ECO:0000313" key="2">
    <source>
        <dbReference type="EMBL" id="MDO8107267.1"/>
    </source>
</evidence>
<protein>
    <submittedName>
        <fullName evidence="2">1,4-beta-xylanase</fullName>
    </submittedName>
</protein>
<comment type="caution">
    <text evidence="2">The sequence shown here is derived from an EMBL/GenBank/DDBJ whole genome shotgun (WGS) entry which is preliminary data.</text>
</comment>
<accession>A0ABT9D8P6</accession>
<dbReference type="Pfam" id="PF22612">
    <property type="entry name" value="GH113"/>
    <property type="match status" value="1"/>
</dbReference>